<name>A0A2T0FM81_9ASCO</name>
<sequence>MPAKNTKGKPAWKKLLWVKQPYPDNYVDKSFLSQLQRNSNVGTYNFWTVVSDTTVLLGNAALTLFFCGSFVAIYELKWDPKYFALGSSLLSFGLAMLYGYHIQDTTVFFTSVKSAILILFAVLSLTPIFTSLTRSTSSDSIWSISAWLCAVNLAFSSRPLPESSSVLILSINIALCAAIVLASRLHTPEAVFWFMVFSIQVYVLLPTVARWLRRNSSRAYWALFSGLMVASSGASYVLMGWPAVFLWWFTALAIVIGVPGLFLALQKYKDQIKGPWDPARPIMTS</sequence>
<dbReference type="UniPathway" id="UPA00196"/>
<comment type="subcellular location">
    <subcellularLocation>
        <location evidence="1">Membrane</location>
        <topology evidence="1">Multi-pass membrane protein</topology>
    </subcellularLocation>
</comment>
<dbReference type="GO" id="GO:0006506">
    <property type="term" value="P:GPI anchor biosynthetic process"/>
    <property type="evidence" value="ECO:0007669"/>
    <property type="project" value="UniProtKB-UniPathway"/>
</dbReference>
<dbReference type="PANTHER" id="PTHR12982:SF0">
    <property type="entry name" value="PHOSPHATIDYLINOSITOL N-ACETYLGLUCOSAMINYLTRANSFERASE SUBUNIT C"/>
    <property type="match status" value="1"/>
</dbReference>
<keyword evidence="10" id="KW-1185">Reference proteome</keyword>
<feature type="transmembrane region" description="Helical" evidence="8">
    <location>
        <begin position="55"/>
        <end position="76"/>
    </location>
</feature>
<comment type="similarity">
    <text evidence="3">Belongs to the PIGC family.</text>
</comment>
<evidence type="ECO:0000313" key="10">
    <source>
        <dbReference type="Proteomes" id="UP000238350"/>
    </source>
</evidence>
<dbReference type="GO" id="GO:0000506">
    <property type="term" value="C:glycosylphosphatidylinositol-N-acetylglucosaminyltransferase (GPI-GnT) complex"/>
    <property type="evidence" value="ECO:0007669"/>
    <property type="project" value="TreeGrafter"/>
</dbReference>
<evidence type="ECO:0000256" key="7">
    <source>
        <dbReference type="ARBA" id="ARBA00023136"/>
    </source>
</evidence>
<dbReference type="PANTHER" id="PTHR12982">
    <property type="entry name" value="PHOSPHATIDYLINOSITOL GLYCAN, CLASS C"/>
    <property type="match status" value="1"/>
</dbReference>
<dbReference type="InterPro" id="IPR009450">
    <property type="entry name" value="Plno_GlcNAc_GPI2"/>
</dbReference>
<evidence type="ECO:0000313" key="9">
    <source>
        <dbReference type="EMBL" id="PRT56094.1"/>
    </source>
</evidence>
<gene>
    <name evidence="9" type="ORF">B9G98_03714</name>
</gene>
<dbReference type="Proteomes" id="UP000238350">
    <property type="component" value="Unassembled WGS sequence"/>
</dbReference>
<reference evidence="9 10" key="1">
    <citation type="submission" date="2017-04" db="EMBL/GenBank/DDBJ databases">
        <title>Genome sequencing of [Candida] sorbophila.</title>
        <authorList>
            <person name="Ahn J.O."/>
        </authorList>
    </citation>
    <scope>NUCLEOTIDE SEQUENCE [LARGE SCALE GENOMIC DNA]</scope>
    <source>
        <strain evidence="9 10">DS02</strain>
    </source>
</reference>
<evidence type="ECO:0000256" key="8">
    <source>
        <dbReference type="SAM" id="Phobius"/>
    </source>
</evidence>
<evidence type="ECO:0000256" key="3">
    <source>
        <dbReference type="ARBA" id="ARBA00008321"/>
    </source>
</evidence>
<comment type="caution">
    <text evidence="9">The sequence shown here is derived from an EMBL/GenBank/DDBJ whole genome shotgun (WGS) entry which is preliminary data.</text>
</comment>
<dbReference type="AlphaFoldDB" id="A0A2T0FM81"/>
<dbReference type="GeneID" id="36517462"/>
<dbReference type="STRING" id="45607.A0A2T0FM81"/>
<dbReference type="OrthoDB" id="196709at2759"/>
<evidence type="ECO:0000256" key="4">
    <source>
        <dbReference type="ARBA" id="ARBA00022502"/>
    </source>
</evidence>
<keyword evidence="6 8" id="KW-1133">Transmembrane helix</keyword>
<dbReference type="Pfam" id="PF06432">
    <property type="entry name" value="GPI2"/>
    <property type="match status" value="1"/>
</dbReference>
<proteinExistence type="inferred from homology"/>
<feature type="transmembrane region" description="Helical" evidence="8">
    <location>
        <begin position="245"/>
        <end position="265"/>
    </location>
</feature>
<organism evidence="9 10">
    <name type="scientific">Wickerhamiella sorbophila</name>
    <dbReference type="NCBI Taxonomy" id="45607"/>
    <lineage>
        <taxon>Eukaryota</taxon>
        <taxon>Fungi</taxon>
        <taxon>Dikarya</taxon>
        <taxon>Ascomycota</taxon>
        <taxon>Saccharomycotina</taxon>
        <taxon>Dipodascomycetes</taxon>
        <taxon>Dipodascales</taxon>
        <taxon>Trichomonascaceae</taxon>
        <taxon>Wickerhamiella</taxon>
    </lineage>
</organism>
<evidence type="ECO:0000256" key="6">
    <source>
        <dbReference type="ARBA" id="ARBA00022989"/>
    </source>
</evidence>
<evidence type="ECO:0000256" key="2">
    <source>
        <dbReference type="ARBA" id="ARBA00004687"/>
    </source>
</evidence>
<dbReference type="RefSeq" id="XP_024666039.1">
    <property type="nucleotide sequence ID" value="XM_024810271.1"/>
</dbReference>
<comment type="pathway">
    <text evidence="2">Glycolipid biosynthesis; glycosylphosphatidylinositol-anchor biosynthesis.</text>
</comment>
<feature type="transmembrane region" description="Helical" evidence="8">
    <location>
        <begin position="141"/>
        <end position="160"/>
    </location>
</feature>
<feature type="transmembrane region" description="Helical" evidence="8">
    <location>
        <begin position="107"/>
        <end position="129"/>
    </location>
</feature>
<dbReference type="PIRSF" id="PIRSF016104">
    <property type="entry name" value="GPI2"/>
    <property type="match status" value="1"/>
</dbReference>
<evidence type="ECO:0000256" key="1">
    <source>
        <dbReference type="ARBA" id="ARBA00004141"/>
    </source>
</evidence>
<keyword evidence="9" id="KW-0328">Glycosyltransferase</keyword>
<feature type="transmembrane region" description="Helical" evidence="8">
    <location>
        <begin position="167"/>
        <end position="185"/>
    </location>
</feature>
<accession>A0A2T0FM81</accession>
<keyword evidence="4" id="KW-0337">GPI-anchor biosynthesis</keyword>
<evidence type="ECO:0000256" key="5">
    <source>
        <dbReference type="ARBA" id="ARBA00022692"/>
    </source>
</evidence>
<feature type="transmembrane region" description="Helical" evidence="8">
    <location>
        <begin position="219"/>
        <end position="239"/>
    </location>
</feature>
<protein>
    <submittedName>
        <fullName evidence="9">Phosphatidylinositol N-acetylglucosaminyltransferase GPI2 subunit</fullName>
    </submittedName>
</protein>
<feature type="transmembrane region" description="Helical" evidence="8">
    <location>
        <begin position="191"/>
        <end position="212"/>
    </location>
</feature>
<keyword evidence="5 8" id="KW-0812">Transmembrane</keyword>
<keyword evidence="7 8" id="KW-0472">Membrane</keyword>
<dbReference type="EMBL" id="NDIQ01000022">
    <property type="protein sequence ID" value="PRT56094.1"/>
    <property type="molecule type" value="Genomic_DNA"/>
</dbReference>
<feature type="transmembrane region" description="Helical" evidence="8">
    <location>
        <begin position="82"/>
        <end position="100"/>
    </location>
</feature>
<dbReference type="GO" id="GO:0016757">
    <property type="term" value="F:glycosyltransferase activity"/>
    <property type="evidence" value="ECO:0007669"/>
    <property type="project" value="UniProtKB-KW"/>
</dbReference>
<keyword evidence="9" id="KW-0808">Transferase</keyword>